<dbReference type="PANTHER" id="PTHR46401">
    <property type="entry name" value="GLYCOSYLTRANSFERASE WBBK-RELATED"/>
    <property type="match status" value="1"/>
</dbReference>
<keyword evidence="1 3" id="KW-0808">Transferase</keyword>
<dbReference type="RefSeq" id="WP_071550803.1">
    <property type="nucleotide sequence ID" value="NZ_CP017886.1"/>
</dbReference>
<dbReference type="Gene3D" id="3.40.50.2000">
    <property type="entry name" value="Glycogen Phosphorylase B"/>
    <property type="match status" value="2"/>
</dbReference>
<sequence length="371" mass="41749">MTPKKLYILGIRGVPAQHGGFETFAEKLSLYLTAYGWQVHVYCQEEGSGGITESTWNGVNRIHIPVTQEGSLGTVIFDWKATRHATSQKGLFLTLGYNTAVFSVLQRLKGQTNVINMDGIEWRRDKWGTIAKAWFWLNERAGCWMGNHLVADHPKIKQHLATRVSEARITMIPYGGDRVLSADASLLATYGIEPGKFSVIIARPEPENSFLEMVRAFSATPRNHRLVVLGNFQPTNNPYHKQVMDAASTEVIFPGAIYETAVVQSLRFYCRFYLHGHRVGGTNPSLVEALGAGCAVIAHDNPFNRWVTERGAAYFKDEASCAALFEQLLTDDSTLAQMEAASLTRFHERFTWNQILLQYEKLLTDWYPVSR</sequence>
<protein>
    <submittedName>
        <fullName evidence="3">Glycosyl transferase</fullName>
    </submittedName>
</protein>
<name>A0A1J0EFJ7_9PSED</name>
<dbReference type="EMBL" id="CP017886">
    <property type="protein sequence ID" value="APC14814.1"/>
    <property type="molecule type" value="Genomic_DNA"/>
</dbReference>
<proteinExistence type="predicted"/>
<dbReference type="PANTHER" id="PTHR46401:SF2">
    <property type="entry name" value="GLYCOSYLTRANSFERASE WBBK-RELATED"/>
    <property type="match status" value="1"/>
</dbReference>
<dbReference type="OrthoDB" id="9792269at2"/>
<dbReference type="Pfam" id="PF09314">
    <property type="entry name" value="DUF1972"/>
    <property type="match status" value="1"/>
</dbReference>
<gene>
    <name evidence="3" type="ORF">BLL42_03395</name>
</gene>
<dbReference type="AlphaFoldDB" id="A0A1J0EFJ7"/>
<dbReference type="Proteomes" id="UP000182567">
    <property type="component" value="Chromosome"/>
</dbReference>
<evidence type="ECO:0000313" key="3">
    <source>
        <dbReference type="EMBL" id="APC14814.1"/>
    </source>
</evidence>
<dbReference type="GeneID" id="46907249"/>
<dbReference type="SUPFAM" id="SSF53756">
    <property type="entry name" value="UDP-Glycosyltransferase/glycogen phosphorylase"/>
    <property type="match status" value="1"/>
</dbReference>
<reference evidence="4" key="1">
    <citation type="submission" date="2016-10" db="EMBL/GenBank/DDBJ databases">
        <title>Pseudomonas frederiksbergensis ERGS4:02 complete genome.</title>
        <authorList>
            <person name="Kumar R."/>
            <person name="Acharya V."/>
            <person name="Singh D."/>
        </authorList>
    </citation>
    <scope>NUCLEOTIDE SEQUENCE [LARGE SCALE GENOMIC DNA]</scope>
    <source>
        <strain evidence="4">ERGS4:02</strain>
    </source>
</reference>
<feature type="domain" description="DUF1972" evidence="2">
    <location>
        <begin position="4"/>
        <end position="177"/>
    </location>
</feature>
<dbReference type="GO" id="GO:0016757">
    <property type="term" value="F:glycosyltransferase activity"/>
    <property type="evidence" value="ECO:0007669"/>
    <property type="project" value="TreeGrafter"/>
</dbReference>
<evidence type="ECO:0000256" key="1">
    <source>
        <dbReference type="ARBA" id="ARBA00022679"/>
    </source>
</evidence>
<evidence type="ECO:0000259" key="2">
    <source>
        <dbReference type="Pfam" id="PF09314"/>
    </source>
</evidence>
<dbReference type="InterPro" id="IPR015393">
    <property type="entry name" value="DUF1972"/>
</dbReference>
<accession>A0A1J0EFJ7</accession>
<evidence type="ECO:0000313" key="4">
    <source>
        <dbReference type="Proteomes" id="UP000182567"/>
    </source>
</evidence>
<organism evidence="3 4">
    <name type="scientific">Pseudomonas frederiksbergensis</name>
    <dbReference type="NCBI Taxonomy" id="104087"/>
    <lineage>
        <taxon>Bacteria</taxon>
        <taxon>Pseudomonadati</taxon>
        <taxon>Pseudomonadota</taxon>
        <taxon>Gammaproteobacteria</taxon>
        <taxon>Pseudomonadales</taxon>
        <taxon>Pseudomonadaceae</taxon>
        <taxon>Pseudomonas</taxon>
    </lineage>
</organism>